<dbReference type="Gene3D" id="3.40.190.10">
    <property type="entry name" value="Periplasmic binding protein-like II"/>
    <property type="match status" value="2"/>
</dbReference>
<gene>
    <name evidence="6" type="primary">gcvA</name>
    <name evidence="6" type="ORF">JL2886_01360</name>
    <name evidence="7" type="ORF">PXK24_14895</name>
</gene>
<keyword evidence="8" id="KW-1185">Reference proteome</keyword>
<dbReference type="EMBL" id="JARCJK010000007">
    <property type="protein sequence ID" value="MDE4166982.1"/>
    <property type="molecule type" value="Genomic_DNA"/>
</dbReference>
<evidence type="ECO:0000259" key="5">
    <source>
        <dbReference type="PROSITE" id="PS50931"/>
    </source>
</evidence>
<evidence type="ECO:0000256" key="2">
    <source>
        <dbReference type="ARBA" id="ARBA00023015"/>
    </source>
</evidence>
<organism evidence="6 8">
    <name type="scientific">Phaeobacter gallaeciensis</name>
    <dbReference type="NCBI Taxonomy" id="60890"/>
    <lineage>
        <taxon>Bacteria</taxon>
        <taxon>Pseudomonadati</taxon>
        <taxon>Pseudomonadota</taxon>
        <taxon>Alphaproteobacteria</taxon>
        <taxon>Rhodobacterales</taxon>
        <taxon>Roseobacteraceae</taxon>
        <taxon>Phaeobacter</taxon>
    </lineage>
</organism>
<evidence type="ECO:0000313" key="9">
    <source>
        <dbReference type="Proteomes" id="UP001218364"/>
    </source>
</evidence>
<dbReference type="Gene3D" id="1.10.10.10">
    <property type="entry name" value="Winged helix-like DNA-binding domain superfamily/Winged helix DNA-binding domain"/>
    <property type="match status" value="1"/>
</dbReference>
<reference evidence="6 8" key="1">
    <citation type="submission" date="2016-04" db="EMBL/GenBank/DDBJ databases">
        <authorList>
            <person name="Evans L.H."/>
            <person name="Alamgir A."/>
            <person name="Owens N."/>
            <person name="Weber N.D."/>
            <person name="Virtaneva K."/>
            <person name="Barbian K."/>
            <person name="Babar A."/>
            <person name="Rosenke K."/>
        </authorList>
    </citation>
    <scope>NUCLEOTIDE SEQUENCE [LARGE SCALE GENOMIC DNA]</scope>
    <source>
        <strain evidence="6 8">JL2886</strain>
    </source>
</reference>
<sequence length="302" mass="32812">MEWFSLPPLAALRAFSAFAETSNVVKAGAALNVSHAAISQQLRALERHMGVALLDRSGRALRLTREGEHLARGLQLGFSAIQTAVQDLTVSGAQRPLHVSCTPMFAAQWLMPRLAEFRALHPEVDMVLDPSGELVELTPGGIDIALRYGSGDWSGLAAEMLLQSPMSVVAAPDLLDGRSVSSPQDLLDFPWLEELGTTEAAKWLVSRGVVDALRGPRVRLPGNLLMEAVRGGQGAAVSVRAFVEEDIRAGRLVDLFTEDDTRGYHIVTRPGVLRSQARKFIAWLRKHRQVPNAVAEDDTGDN</sequence>
<dbReference type="RefSeq" id="WP_065271277.1">
    <property type="nucleotide sequence ID" value="NZ_CP015124.1"/>
</dbReference>
<dbReference type="InterPro" id="IPR036388">
    <property type="entry name" value="WH-like_DNA-bd_sf"/>
</dbReference>
<name>A0A1B0ZQA8_9RHOB</name>
<dbReference type="Proteomes" id="UP000092565">
    <property type="component" value="Chromosome"/>
</dbReference>
<dbReference type="SUPFAM" id="SSF53850">
    <property type="entry name" value="Periplasmic binding protein-like II"/>
    <property type="match status" value="1"/>
</dbReference>
<dbReference type="InterPro" id="IPR000847">
    <property type="entry name" value="LysR_HTH_N"/>
</dbReference>
<evidence type="ECO:0000256" key="3">
    <source>
        <dbReference type="ARBA" id="ARBA00023125"/>
    </source>
</evidence>
<dbReference type="InterPro" id="IPR036390">
    <property type="entry name" value="WH_DNA-bd_sf"/>
</dbReference>
<dbReference type="OrthoDB" id="7328368at2"/>
<dbReference type="InterPro" id="IPR005119">
    <property type="entry name" value="LysR_subst-bd"/>
</dbReference>
<evidence type="ECO:0000313" key="6">
    <source>
        <dbReference type="EMBL" id="ANP36278.1"/>
    </source>
</evidence>
<dbReference type="SUPFAM" id="SSF46785">
    <property type="entry name" value="Winged helix' DNA-binding domain"/>
    <property type="match status" value="1"/>
</dbReference>
<dbReference type="GO" id="GO:0006351">
    <property type="term" value="P:DNA-templated transcription"/>
    <property type="evidence" value="ECO:0007669"/>
    <property type="project" value="TreeGrafter"/>
</dbReference>
<dbReference type="GO" id="GO:0003700">
    <property type="term" value="F:DNA-binding transcription factor activity"/>
    <property type="evidence" value="ECO:0007669"/>
    <property type="project" value="InterPro"/>
</dbReference>
<evidence type="ECO:0000313" key="7">
    <source>
        <dbReference type="EMBL" id="MDE4166982.1"/>
    </source>
</evidence>
<comment type="similarity">
    <text evidence="1">Belongs to the LysR transcriptional regulatory family.</text>
</comment>
<dbReference type="EMBL" id="CP015124">
    <property type="protein sequence ID" value="ANP36278.1"/>
    <property type="molecule type" value="Genomic_DNA"/>
</dbReference>
<keyword evidence="4" id="KW-0804">Transcription</keyword>
<keyword evidence="2" id="KW-0805">Transcription regulation</keyword>
<keyword evidence="3" id="KW-0238">DNA-binding</keyword>
<evidence type="ECO:0000313" key="8">
    <source>
        <dbReference type="Proteomes" id="UP000092565"/>
    </source>
</evidence>
<protein>
    <submittedName>
        <fullName evidence="6">LysR family transcriptional regulator</fullName>
    </submittedName>
</protein>
<dbReference type="PANTHER" id="PTHR30537">
    <property type="entry name" value="HTH-TYPE TRANSCRIPTIONAL REGULATOR"/>
    <property type="match status" value="1"/>
</dbReference>
<dbReference type="Pfam" id="PF00126">
    <property type="entry name" value="HTH_1"/>
    <property type="match status" value="1"/>
</dbReference>
<feature type="domain" description="HTH lysR-type" evidence="5">
    <location>
        <begin position="7"/>
        <end position="64"/>
    </location>
</feature>
<reference evidence="7 9" key="2">
    <citation type="submission" date="2023-02" db="EMBL/GenBank/DDBJ databases">
        <title>Population genomics of bacteria associated with diatom.</title>
        <authorList>
            <person name="Xie J."/>
            <person name="Wang H."/>
        </authorList>
    </citation>
    <scope>NUCLEOTIDE SEQUENCE [LARGE SCALE GENOMIC DNA]</scope>
    <source>
        <strain evidence="7 9">PT47_8</strain>
    </source>
</reference>
<dbReference type="Proteomes" id="UP001218364">
    <property type="component" value="Unassembled WGS sequence"/>
</dbReference>
<evidence type="ECO:0000256" key="4">
    <source>
        <dbReference type="ARBA" id="ARBA00023163"/>
    </source>
</evidence>
<evidence type="ECO:0000256" key="1">
    <source>
        <dbReference type="ARBA" id="ARBA00009437"/>
    </source>
</evidence>
<accession>A0A1B0ZQA8</accession>
<dbReference type="PANTHER" id="PTHR30537:SF26">
    <property type="entry name" value="GLYCINE CLEAVAGE SYSTEM TRANSCRIPTIONAL ACTIVATOR"/>
    <property type="match status" value="1"/>
</dbReference>
<proteinExistence type="inferred from homology"/>
<dbReference type="PATRIC" id="fig|60890.4.peg.1336"/>
<dbReference type="PROSITE" id="PS50931">
    <property type="entry name" value="HTH_LYSR"/>
    <property type="match status" value="1"/>
</dbReference>
<dbReference type="InterPro" id="IPR058163">
    <property type="entry name" value="LysR-type_TF_proteobact-type"/>
</dbReference>
<dbReference type="GO" id="GO:0043565">
    <property type="term" value="F:sequence-specific DNA binding"/>
    <property type="evidence" value="ECO:0007669"/>
    <property type="project" value="TreeGrafter"/>
</dbReference>
<dbReference type="Pfam" id="PF03466">
    <property type="entry name" value="LysR_substrate"/>
    <property type="match status" value="1"/>
</dbReference>
<dbReference type="AlphaFoldDB" id="A0A1B0ZQA8"/>